<evidence type="ECO:0000313" key="12">
    <source>
        <dbReference type="Proteomes" id="UP000051574"/>
    </source>
</evidence>
<evidence type="ECO:0000256" key="1">
    <source>
        <dbReference type="ARBA" id="ARBA00004141"/>
    </source>
</evidence>
<feature type="transmembrane region" description="Helical" evidence="10">
    <location>
        <begin position="57"/>
        <end position="76"/>
    </location>
</feature>
<evidence type="ECO:0000256" key="7">
    <source>
        <dbReference type="ARBA" id="ARBA00022989"/>
    </source>
</evidence>
<dbReference type="Pfam" id="PF00230">
    <property type="entry name" value="MIP"/>
    <property type="match status" value="1"/>
</dbReference>
<dbReference type="GO" id="GO:0015267">
    <property type="term" value="F:channel activity"/>
    <property type="evidence" value="ECO:0007669"/>
    <property type="project" value="InterPro"/>
</dbReference>
<dbReference type="Proteomes" id="UP000051574">
    <property type="component" value="Unassembled WGS sequence"/>
</dbReference>
<gene>
    <name evidence="11" type="ORF">AMK59_3631</name>
</gene>
<evidence type="ECO:0000256" key="9">
    <source>
        <dbReference type="RuleBase" id="RU000477"/>
    </source>
</evidence>
<dbReference type="SUPFAM" id="SSF81338">
    <property type="entry name" value="Aquaporin-like"/>
    <property type="match status" value="1"/>
</dbReference>
<proteinExistence type="inferred from homology"/>
<feature type="transmembrane region" description="Helical" evidence="10">
    <location>
        <begin position="27"/>
        <end position="45"/>
    </location>
</feature>
<dbReference type="Gene3D" id="1.20.1080.10">
    <property type="entry name" value="Glycerol uptake facilitator protein"/>
    <property type="match status" value="1"/>
</dbReference>
<evidence type="ECO:0000256" key="8">
    <source>
        <dbReference type="ARBA" id="ARBA00023136"/>
    </source>
</evidence>
<dbReference type="InterPro" id="IPR023271">
    <property type="entry name" value="Aquaporin-like"/>
</dbReference>
<accession>A0A0T6B767</accession>
<keyword evidence="6" id="KW-0677">Repeat</keyword>
<evidence type="ECO:0000256" key="10">
    <source>
        <dbReference type="SAM" id="Phobius"/>
    </source>
</evidence>
<dbReference type="PANTHER" id="PTHR19139:SF291">
    <property type="entry name" value="AQUAPORIN"/>
    <property type="match status" value="1"/>
</dbReference>
<name>A0A0T6B767_9SCAR</name>
<evidence type="ECO:0000256" key="2">
    <source>
        <dbReference type="ARBA" id="ARBA00006175"/>
    </source>
</evidence>
<comment type="subcellular location">
    <subcellularLocation>
        <location evidence="1">Membrane</location>
        <topology evidence="1">Multi-pass membrane protein</topology>
    </subcellularLocation>
</comment>
<evidence type="ECO:0000256" key="3">
    <source>
        <dbReference type="ARBA" id="ARBA00011881"/>
    </source>
</evidence>
<comment type="subunit">
    <text evidence="3">Homotetramer.</text>
</comment>
<evidence type="ECO:0000256" key="6">
    <source>
        <dbReference type="ARBA" id="ARBA00022737"/>
    </source>
</evidence>
<dbReference type="PANTHER" id="PTHR19139">
    <property type="entry name" value="AQUAPORIN TRANSPORTER"/>
    <property type="match status" value="1"/>
</dbReference>
<reference evidence="11 12" key="1">
    <citation type="submission" date="2015-09" db="EMBL/GenBank/DDBJ databases">
        <title>Draft genome of the scarab beetle Oryctes borbonicus.</title>
        <authorList>
            <person name="Meyer J.M."/>
            <person name="Markov G.V."/>
            <person name="Baskaran P."/>
            <person name="Herrmann M."/>
            <person name="Sommer R.J."/>
            <person name="Roedelsperger C."/>
        </authorList>
    </citation>
    <scope>NUCLEOTIDE SEQUENCE [LARGE SCALE GENOMIC DNA]</scope>
    <source>
        <strain evidence="11">OB123</strain>
        <tissue evidence="11">Whole animal</tissue>
    </source>
</reference>
<dbReference type="GO" id="GO:0005886">
    <property type="term" value="C:plasma membrane"/>
    <property type="evidence" value="ECO:0007669"/>
    <property type="project" value="TreeGrafter"/>
</dbReference>
<evidence type="ECO:0000313" key="11">
    <source>
        <dbReference type="EMBL" id="KRT83194.1"/>
    </source>
</evidence>
<dbReference type="PRINTS" id="PR00783">
    <property type="entry name" value="MINTRINSICP"/>
</dbReference>
<keyword evidence="12" id="KW-1185">Reference proteome</keyword>
<protein>
    <recommendedName>
        <fullName evidence="13">Aquaporin</fullName>
    </recommendedName>
</protein>
<keyword evidence="5 9" id="KW-0812">Transmembrane</keyword>
<keyword evidence="7 10" id="KW-1133">Transmembrane helix</keyword>
<dbReference type="InterPro" id="IPR034294">
    <property type="entry name" value="Aquaporin_transptr"/>
</dbReference>
<sequence length="132" mass="14442">MVATPSEFQGNLGATTLNTELTPAQGFFYEAVLTFLLIFVIHGVCDPRRKDIKGSAPLAIGLAITACHLSGIKYTGSSLNPARSFGPAVVKNNWADHWIYWAGPIVGGLVAAVMYKFLFRVRKDEDDESFDF</sequence>
<dbReference type="EMBL" id="LJIG01009381">
    <property type="protein sequence ID" value="KRT83194.1"/>
    <property type="molecule type" value="Genomic_DNA"/>
</dbReference>
<dbReference type="InterPro" id="IPR000425">
    <property type="entry name" value="MIP"/>
</dbReference>
<feature type="transmembrane region" description="Helical" evidence="10">
    <location>
        <begin position="98"/>
        <end position="119"/>
    </location>
</feature>
<evidence type="ECO:0000256" key="5">
    <source>
        <dbReference type="ARBA" id="ARBA00022692"/>
    </source>
</evidence>
<keyword evidence="8 10" id="KW-0472">Membrane</keyword>
<evidence type="ECO:0008006" key="13">
    <source>
        <dbReference type="Google" id="ProtNLM"/>
    </source>
</evidence>
<dbReference type="OrthoDB" id="3222at2759"/>
<dbReference type="AlphaFoldDB" id="A0A0T6B767"/>
<comment type="similarity">
    <text evidence="2 9">Belongs to the MIP/aquaporin (TC 1.A.8) family.</text>
</comment>
<organism evidence="11 12">
    <name type="scientific">Oryctes borbonicus</name>
    <dbReference type="NCBI Taxonomy" id="1629725"/>
    <lineage>
        <taxon>Eukaryota</taxon>
        <taxon>Metazoa</taxon>
        <taxon>Ecdysozoa</taxon>
        <taxon>Arthropoda</taxon>
        <taxon>Hexapoda</taxon>
        <taxon>Insecta</taxon>
        <taxon>Pterygota</taxon>
        <taxon>Neoptera</taxon>
        <taxon>Endopterygota</taxon>
        <taxon>Coleoptera</taxon>
        <taxon>Polyphaga</taxon>
        <taxon>Scarabaeiformia</taxon>
        <taxon>Scarabaeidae</taxon>
        <taxon>Dynastinae</taxon>
        <taxon>Oryctes</taxon>
    </lineage>
</organism>
<evidence type="ECO:0000256" key="4">
    <source>
        <dbReference type="ARBA" id="ARBA00022448"/>
    </source>
</evidence>
<comment type="caution">
    <text evidence="11">The sequence shown here is derived from an EMBL/GenBank/DDBJ whole genome shotgun (WGS) entry which is preliminary data.</text>
</comment>
<keyword evidence="4 9" id="KW-0813">Transport</keyword>